<dbReference type="InterPro" id="IPR036890">
    <property type="entry name" value="HATPase_C_sf"/>
</dbReference>
<dbReference type="Pfam" id="PF02518">
    <property type="entry name" value="HATPase_c"/>
    <property type="match status" value="1"/>
</dbReference>
<organism evidence="11 12">
    <name type="scientific">Hungatella hathewayi</name>
    <dbReference type="NCBI Taxonomy" id="154046"/>
    <lineage>
        <taxon>Bacteria</taxon>
        <taxon>Bacillati</taxon>
        <taxon>Bacillota</taxon>
        <taxon>Clostridia</taxon>
        <taxon>Lachnospirales</taxon>
        <taxon>Lachnospiraceae</taxon>
        <taxon>Hungatella</taxon>
    </lineage>
</organism>
<dbReference type="EMBL" id="CYZE01000023">
    <property type="protein sequence ID" value="CUP27736.1"/>
    <property type="molecule type" value="Genomic_DNA"/>
</dbReference>
<evidence type="ECO:0000256" key="7">
    <source>
        <dbReference type="ARBA" id="ARBA00023012"/>
    </source>
</evidence>
<evidence type="ECO:0000256" key="4">
    <source>
        <dbReference type="ARBA" id="ARBA00022553"/>
    </source>
</evidence>
<evidence type="ECO:0000259" key="9">
    <source>
        <dbReference type="PROSITE" id="PS50109"/>
    </source>
</evidence>
<dbReference type="GO" id="GO:0016020">
    <property type="term" value="C:membrane"/>
    <property type="evidence" value="ECO:0007669"/>
    <property type="project" value="UniProtKB-SubCell"/>
</dbReference>
<dbReference type="SMART" id="SM00304">
    <property type="entry name" value="HAMP"/>
    <property type="match status" value="1"/>
</dbReference>
<feature type="domain" description="HAMP" evidence="10">
    <location>
        <begin position="307"/>
        <end position="359"/>
    </location>
</feature>
<feature type="domain" description="Histidine kinase" evidence="9">
    <location>
        <begin position="476"/>
        <end position="585"/>
    </location>
</feature>
<dbReference type="InterPro" id="IPR010559">
    <property type="entry name" value="Sig_transdc_His_kin_internal"/>
</dbReference>
<dbReference type="Proteomes" id="UP000095651">
    <property type="component" value="Unassembled WGS sequence"/>
</dbReference>
<evidence type="ECO:0000256" key="3">
    <source>
        <dbReference type="ARBA" id="ARBA00012438"/>
    </source>
</evidence>
<keyword evidence="4" id="KW-0597">Phosphoprotein</keyword>
<dbReference type="Gene3D" id="6.10.340.10">
    <property type="match status" value="1"/>
</dbReference>
<evidence type="ECO:0000256" key="5">
    <source>
        <dbReference type="ARBA" id="ARBA00022679"/>
    </source>
</evidence>
<evidence type="ECO:0000256" key="8">
    <source>
        <dbReference type="SAM" id="Phobius"/>
    </source>
</evidence>
<dbReference type="Gene3D" id="3.30.565.10">
    <property type="entry name" value="Histidine kinase-like ATPase, C-terminal domain"/>
    <property type="match status" value="1"/>
</dbReference>
<dbReference type="PANTHER" id="PTHR34220:SF7">
    <property type="entry name" value="SENSOR HISTIDINE KINASE YPDA"/>
    <property type="match status" value="1"/>
</dbReference>
<gene>
    <name evidence="11" type="primary">ypdA_29</name>
    <name evidence="11" type="ORF">ERS852407_05499</name>
</gene>
<evidence type="ECO:0000256" key="1">
    <source>
        <dbReference type="ARBA" id="ARBA00000085"/>
    </source>
</evidence>
<dbReference type="Pfam" id="PF00672">
    <property type="entry name" value="HAMP"/>
    <property type="match status" value="1"/>
</dbReference>
<protein>
    <recommendedName>
        <fullName evidence="3">histidine kinase</fullName>
        <ecNumber evidence="3">2.7.13.3</ecNumber>
    </recommendedName>
</protein>
<dbReference type="PROSITE" id="PS50109">
    <property type="entry name" value="HIS_KIN"/>
    <property type="match status" value="1"/>
</dbReference>
<dbReference type="Pfam" id="PF06580">
    <property type="entry name" value="His_kinase"/>
    <property type="match status" value="1"/>
</dbReference>
<dbReference type="PROSITE" id="PS50885">
    <property type="entry name" value="HAMP"/>
    <property type="match status" value="1"/>
</dbReference>
<dbReference type="InterPro" id="IPR005467">
    <property type="entry name" value="His_kinase_dom"/>
</dbReference>
<keyword evidence="8" id="KW-1133">Transmembrane helix</keyword>
<dbReference type="SMART" id="SM00387">
    <property type="entry name" value="HATPase_c"/>
    <property type="match status" value="1"/>
</dbReference>
<evidence type="ECO:0000313" key="12">
    <source>
        <dbReference type="Proteomes" id="UP000095651"/>
    </source>
</evidence>
<dbReference type="SUPFAM" id="SSF55874">
    <property type="entry name" value="ATPase domain of HSP90 chaperone/DNA topoisomerase II/histidine kinase"/>
    <property type="match status" value="1"/>
</dbReference>
<keyword evidence="8" id="KW-0472">Membrane</keyword>
<evidence type="ECO:0000313" key="11">
    <source>
        <dbReference type="EMBL" id="CUP27736.1"/>
    </source>
</evidence>
<name>A0A174LY14_9FIRM</name>
<evidence type="ECO:0000259" key="10">
    <source>
        <dbReference type="PROSITE" id="PS50885"/>
    </source>
</evidence>
<dbReference type="SUPFAM" id="SSF158472">
    <property type="entry name" value="HAMP domain-like"/>
    <property type="match status" value="1"/>
</dbReference>
<dbReference type="PANTHER" id="PTHR34220">
    <property type="entry name" value="SENSOR HISTIDINE KINASE YPDA"/>
    <property type="match status" value="1"/>
</dbReference>
<dbReference type="CDD" id="cd06225">
    <property type="entry name" value="HAMP"/>
    <property type="match status" value="1"/>
</dbReference>
<dbReference type="EC" id="2.7.13.3" evidence="3"/>
<keyword evidence="6 11" id="KW-0418">Kinase</keyword>
<evidence type="ECO:0000256" key="6">
    <source>
        <dbReference type="ARBA" id="ARBA00022777"/>
    </source>
</evidence>
<keyword evidence="8" id="KW-0812">Transmembrane</keyword>
<keyword evidence="5" id="KW-0808">Transferase</keyword>
<feature type="transmembrane region" description="Helical" evidence="8">
    <location>
        <begin position="283"/>
        <end position="305"/>
    </location>
</feature>
<dbReference type="InterPro" id="IPR003594">
    <property type="entry name" value="HATPase_dom"/>
</dbReference>
<accession>A0A174LY14</accession>
<dbReference type="GO" id="GO:0000155">
    <property type="term" value="F:phosphorelay sensor kinase activity"/>
    <property type="evidence" value="ECO:0007669"/>
    <property type="project" value="InterPro"/>
</dbReference>
<dbReference type="RefSeq" id="WP_055660046.1">
    <property type="nucleotide sequence ID" value="NZ_CABIXC010000023.1"/>
</dbReference>
<reference evidence="11 12" key="1">
    <citation type="submission" date="2015-09" db="EMBL/GenBank/DDBJ databases">
        <authorList>
            <consortium name="Pathogen Informatics"/>
        </authorList>
    </citation>
    <scope>NUCLEOTIDE SEQUENCE [LARGE SCALE GENOMIC DNA]</scope>
    <source>
        <strain evidence="11 12">2789STDY5608850</strain>
    </source>
</reference>
<dbReference type="AlphaFoldDB" id="A0A174LY14"/>
<proteinExistence type="predicted"/>
<comment type="subcellular location">
    <subcellularLocation>
        <location evidence="2">Membrane</location>
    </subcellularLocation>
</comment>
<keyword evidence="7" id="KW-0902">Two-component regulatory system</keyword>
<dbReference type="InterPro" id="IPR003660">
    <property type="entry name" value="HAMP_dom"/>
</dbReference>
<evidence type="ECO:0000256" key="2">
    <source>
        <dbReference type="ARBA" id="ARBA00004370"/>
    </source>
</evidence>
<comment type="catalytic activity">
    <reaction evidence="1">
        <text>ATP + protein L-histidine = ADP + protein N-phospho-L-histidine.</text>
        <dbReference type="EC" id="2.7.13.3"/>
    </reaction>
</comment>
<dbReference type="InterPro" id="IPR050640">
    <property type="entry name" value="Bact_2-comp_sensor_kinase"/>
</dbReference>
<sequence>MSKFITWYLNLKFKQKLLLSFLVIIFLTTLCISGTNYAVSNLLITRYVSDYSIAISSQIASNFASRVDNIEETNFIKYQNDGAFNEILPVSDYTPIQNRLSYQSAVDNLLYSTDYYKSIAFLDLNNHLYTAGSNLLSDQSLDYFTNEAPKIKKSWGQCVWDSCPNGNLLLKRALYHLPTGTYIGCLFVEIDRDYLIKVYEQSIDRYGGSVVIFSLDRKPMISDHDTFEQIALKAISSSAKAENHTVRMNGETYTAAVYNTPDGQWILTHIVSLSQLTGKLHVIGYWILFIGFAVFALAVVLAFLISGNISQNLKLLTDSMKQFSNGNFDEQIVPASHDEFAIIADNFNTMGQKIKTLMREVTLEQKQKQQIEYQMLEFQYNALQARLNPHFLYNILDSISSMAKLRDEYDISDWICLLSDMLRESIGQKKRLIPLDEEISYVRKYTTLYQMMYRERVTFIYKSDPSLSFIPVPAFILQPIVENAIVHGIEGISRHGVIHICSFSQDDTLILEVSDNGHGMSQDMIEMILNSRYSSEASGSPSHTKVGLVTVLDRIRLLYGPEYGIRIQSVQDEGTRIRIILPIATTLYHDHSTEDQE</sequence>